<dbReference type="EnsemblMetazoa" id="ISCW004796-RA">
    <property type="protein sequence ID" value="ISCW004796-PA"/>
    <property type="gene ID" value="ISCW004796"/>
</dbReference>
<dbReference type="PaxDb" id="6945-B7PJT2"/>
<protein>
    <submittedName>
        <fullName evidence="1 2">Uncharacterized protein</fullName>
    </submittedName>
</protein>
<keyword evidence="3" id="KW-1185">Reference proteome</keyword>
<accession>B7PJT2</accession>
<sequence length="151" mass="17021">MCCLDELRRLAGSRDNGPPLDKVLKHLYESKSSKDLEDIELSTQDQAKSGLWMRHRFSQLFNILGFIRGEELPLVVELLPDKTRATYTKFFEVVCTALISACGGKELQFGHFDFKMVTISTFEVDFPGAESKGCLCHFAQCVIRKVAQLGL</sequence>
<dbReference type="VEuPathDB" id="VectorBase:ISCW004796"/>
<dbReference type="EMBL" id="ABJB010757677">
    <property type="status" value="NOT_ANNOTATED_CDS"/>
    <property type="molecule type" value="Genomic_DNA"/>
</dbReference>
<evidence type="ECO:0000313" key="1">
    <source>
        <dbReference type="EMBL" id="EEC06854.1"/>
    </source>
</evidence>
<reference evidence="1 3" key="1">
    <citation type="submission" date="2008-03" db="EMBL/GenBank/DDBJ databases">
        <title>Annotation of Ixodes scapularis.</title>
        <authorList>
            <consortium name="Ixodes scapularis Genome Project Consortium"/>
            <person name="Caler E."/>
            <person name="Hannick L.I."/>
            <person name="Bidwell S."/>
            <person name="Joardar V."/>
            <person name="Thiagarajan M."/>
            <person name="Amedeo P."/>
            <person name="Galinsky K.J."/>
            <person name="Schobel S."/>
            <person name="Inman J."/>
            <person name="Hostetler J."/>
            <person name="Miller J."/>
            <person name="Hammond M."/>
            <person name="Megy K."/>
            <person name="Lawson D."/>
            <person name="Kodira C."/>
            <person name="Sutton G."/>
            <person name="Meyer J."/>
            <person name="Hill C.A."/>
            <person name="Birren B."/>
            <person name="Nene V."/>
            <person name="Collins F."/>
            <person name="Alarcon-Chaidez F."/>
            <person name="Wikel S."/>
            <person name="Strausberg R."/>
        </authorList>
    </citation>
    <scope>NUCLEOTIDE SEQUENCE [LARGE SCALE GENOMIC DNA]</scope>
    <source>
        <strain evidence="3">Wikel</strain>
        <strain evidence="1">Wikel colony</strain>
    </source>
</reference>
<dbReference type="AlphaFoldDB" id="B7PJT2"/>
<dbReference type="VEuPathDB" id="VectorBase:ISCP_007577"/>
<dbReference type="EMBL" id="DS727996">
    <property type="protein sequence ID" value="EEC06854.1"/>
    <property type="molecule type" value="Genomic_DNA"/>
</dbReference>
<proteinExistence type="predicted"/>
<evidence type="ECO:0000313" key="2">
    <source>
        <dbReference type="EnsemblMetazoa" id="ISCW004796-PA"/>
    </source>
</evidence>
<organism>
    <name type="scientific">Ixodes scapularis</name>
    <name type="common">Black-legged tick</name>
    <name type="synonym">Deer tick</name>
    <dbReference type="NCBI Taxonomy" id="6945"/>
    <lineage>
        <taxon>Eukaryota</taxon>
        <taxon>Metazoa</taxon>
        <taxon>Ecdysozoa</taxon>
        <taxon>Arthropoda</taxon>
        <taxon>Chelicerata</taxon>
        <taxon>Arachnida</taxon>
        <taxon>Acari</taxon>
        <taxon>Parasitiformes</taxon>
        <taxon>Ixodida</taxon>
        <taxon>Ixodoidea</taxon>
        <taxon>Ixodidae</taxon>
        <taxon>Ixodinae</taxon>
        <taxon>Ixodes</taxon>
    </lineage>
</organism>
<dbReference type="InParanoid" id="B7PJT2"/>
<evidence type="ECO:0000313" key="3">
    <source>
        <dbReference type="Proteomes" id="UP000001555"/>
    </source>
</evidence>
<dbReference type="VEuPathDB" id="VectorBase:ISCI004796"/>
<gene>
    <name evidence="1" type="ORF">IscW_ISCW004796</name>
</gene>
<dbReference type="Proteomes" id="UP000001555">
    <property type="component" value="Unassembled WGS sequence"/>
</dbReference>
<dbReference type="HOGENOM" id="CLU_1733512_0_0_1"/>
<reference evidence="2" key="2">
    <citation type="submission" date="2020-05" db="UniProtKB">
        <authorList>
            <consortium name="EnsemblMetazoa"/>
        </authorList>
    </citation>
    <scope>IDENTIFICATION</scope>
    <source>
        <strain evidence="2">wikel</strain>
    </source>
</reference>
<name>B7PJT2_IXOSC</name>
<dbReference type="OrthoDB" id="6420425at2759"/>